<accession>A0A2P5F5C9</accession>
<protein>
    <recommendedName>
        <fullName evidence="5">Root meristem growth factor</fullName>
    </recommendedName>
</protein>
<evidence type="ECO:0000256" key="2">
    <source>
        <dbReference type="SAM" id="SignalP"/>
    </source>
</evidence>
<gene>
    <name evidence="3" type="ORF">TorRG33x02_112770</name>
</gene>
<evidence type="ECO:0000313" key="3">
    <source>
        <dbReference type="EMBL" id="PON92998.1"/>
    </source>
</evidence>
<keyword evidence="2" id="KW-0732">Signal</keyword>
<dbReference type="OrthoDB" id="1911637at2759"/>
<dbReference type="PANTHER" id="PTHR34961">
    <property type="entry name" value="TRANSMEMBRANE PROTEIN"/>
    <property type="match status" value="1"/>
</dbReference>
<dbReference type="InterPro" id="IPR053313">
    <property type="entry name" value="RGF"/>
</dbReference>
<organism evidence="3 4">
    <name type="scientific">Trema orientale</name>
    <name type="common">Charcoal tree</name>
    <name type="synonym">Celtis orientalis</name>
    <dbReference type="NCBI Taxonomy" id="63057"/>
    <lineage>
        <taxon>Eukaryota</taxon>
        <taxon>Viridiplantae</taxon>
        <taxon>Streptophyta</taxon>
        <taxon>Embryophyta</taxon>
        <taxon>Tracheophyta</taxon>
        <taxon>Spermatophyta</taxon>
        <taxon>Magnoliopsida</taxon>
        <taxon>eudicotyledons</taxon>
        <taxon>Gunneridae</taxon>
        <taxon>Pentapetalae</taxon>
        <taxon>rosids</taxon>
        <taxon>fabids</taxon>
        <taxon>Rosales</taxon>
        <taxon>Cannabaceae</taxon>
        <taxon>Trema</taxon>
    </lineage>
</organism>
<feature type="region of interest" description="Disordered" evidence="1">
    <location>
        <begin position="128"/>
        <end position="178"/>
    </location>
</feature>
<keyword evidence="4" id="KW-1185">Reference proteome</keyword>
<feature type="chain" id="PRO_5015111429" description="Root meristem growth factor" evidence="2">
    <location>
        <begin position="19"/>
        <end position="178"/>
    </location>
</feature>
<dbReference type="EMBL" id="JXTC01000061">
    <property type="protein sequence ID" value="PON92998.1"/>
    <property type="molecule type" value="Genomic_DNA"/>
</dbReference>
<evidence type="ECO:0008006" key="5">
    <source>
        <dbReference type="Google" id="ProtNLM"/>
    </source>
</evidence>
<dbReference type="Proteomes" id="UP000237000">
    <property type="component" value="Unassembled WGS sequence"/>
</dbReference>
<dbReference type="InParanoid" id="A0A2P5F5C9"/>
<name>A0A2P5F5C9_TREOI</name>
<evidence type="ECO:0000313" key="4">
    <source>
        <dbReference type="Proteomes" id="UP000237000"/>
    </source>
</evidence>
<feature type="signal peptide" evidence="2">
    <location>
        <begin position="1"/>
        <end position="18"/>
    </location>
</feature>
<reference evidence="4" key="1">
    <citation type="submission" date="2016-06" db="EMBL/GenBank/DDBJ databases">
        <title>Parallel loss of symbiosis genes in relatives of nitrogen-fixing non-legume Parasponia.</title>
        <authorList>
            <person name="Van Velzen R."/>
            <person name="Holmer R."/>
            <person name="Bu F."/>
            <person name="Rutten L."/>
            <person name="Van Zeijl A."/>
            <person name="Liu W."/>
            <person name="Santuari L."/>
            <person name="Cao Q."/>
            <person name="Sharma T."/>
            <person name="Shen D."/>
            <person name="Roswanjaya Y."/>
            <person name="Wardhani T."/>
            <person name="Kalhor M.S."/>
            <person name="Jansen J."/>
            <person name="Van den Hoogen J."/>
            <person name="Gungor B."/>
            <person name="Hartog M."/>
            <person name="Hontelez J."/>
            <person name="Verver J."/>
            <person name="Yang W.-C."/>
            <person name="Schijlen E."/>
            <person name="Repin R."/>
            <person name="Schilthuizen M."/>
            <person name="Schranz E."/>
            <person name="Heidstra R."/>
            <person name="Miyata K."/>
            <person name="Fedorova E."/>
            <person name="Kohlen W."/>
            <person name="Bisseling T."/>
            <person name="Smit S."/>
            <person name="Geurts R."/>
        </authorList>
    </citation>
    <scope>NUCLEOTIDE SEQUENCE [LARGE SCALE GENOMIC DNA]</scope>
    <source>
        <strain evidence="4">cv. RG33-2</strain>
    </source>
</reference>
<comment type="caution">
    <text evidence="3">The sequence shown here is derived from an EMBL/GenBank/DDBJ whole genome shotgun (WGS) entry which is preliminary data.</text>
</comment>
<proteinExistence type="predicted"/>
<dbReference type="AlphaFoldDB" id="A0A2P5F5C9"/>
<sequence>MSSVALLFLLCITTSLHACNGRLLAFIDKQVDIKIQHFNEGVEKAKLSGQTPNPKPTSVASVEHQAQELAGSKHENGGADALKQKIPVARLRIQQEQPAAIDGVTTGNELSKPYFQIELKRSIEISKGQNGQARSMLGYTPQDTEEAVDTKENDSVDDIEMMDYAQPHRKPPIHNERP</sequence>
<evidence type="ECO:0000256" key="1">
    <source>
        <dbReference type="SAM" id="MobiDB-lite"/>
    </source>
</evidence>
<dbReference type="PANTHER" id="PTHR34961:SF7">
    <property type="entry name" value="TRANSMEMBRANE PROTEIN"/>
    <property type="match status" value="1"/>
</dbReference>